<keyword evidence="6 13" id="KW-0235">DNA replication</keyword>
<evidence type="ECO:0000256" key="4">
    <source>
        <dbReference type="ARBA" id="ARBA00022679"/>
    </source>
</evidence>
<keyword evidence="17" id="KW-1185">Reference proteome</keyword>
<dbReference type="PANTHER" id="PTHR10133">
    <property type="entry name" value="DNA POLYMERASE I"/>
    <property type="match status" value="1"/>
</dbReference>
<dbReference type="Gene3D" id="1.10.150.20">
    <property type="entry name" value="5' to 3' exonuclease, C-terminal subdomain"/>
    <property type="match status" value="2"/>
</dbReference>
<reference evidence="16 17" key="1">
    <citation type="submission" date="2016-12" db="EMBL/GenBank/DDBJ databases">
        <authorList>
            <person name="Song W.-J."/>
            <person name="Kurnit D.M."/>
        </authorList>
    </citation>
    <scope>NUCLEOTIDE SEQUENCE [LARGE SCALE GENOMIC DNA]</scope>
    <source>
        <strain evidence="16 17">DSM 11393</strain>
    </source>
</reference>
<dbReference type="Gene3D" id="3.30.70.370">
    <property type="match status" value="1"/>
</dbReference>
<dbReference type="EC" id="2.7.7.7" evidence="2 12"/>
<evidence type="ECO:0000256" key="11">
    <source>
        <dbReference type="ARBA" id="ARBA00049244"/>
    </source>
</evidence>
<dbReference type="Gene3D" id="3.40.50.1010">
    <property type="entry name" value="5'-nuclease"/>
    <property type="match status" value="1"/>
</dbReference>
<dbReference type="STRING" id="1121455.SAMN02745728_01528"/>
<keyword evidence="13" id="KW-0540">Nuclease</keyword>
<evidence type="ECO:0000256" key="5">
    <source>
        <dbReference type="ARBA" id="ARBA00022695"/>
    </source>
</evidence>
<feature type="domain" description="5'-3' exonuclease" evidence="14">
    <location>
        <begin position="13"/>
        <end position="272"/>
    </location>
</feature>
<comment type="catalytic activity">
    <reaction evidence="11 13">
        <text>DNA(n) + a 2'-deoxyribonucleoside 5'-triphosphate = DNA(n+1) + diphosphate</text>
        <dbReference type="Rhea" id="RHEA:22508"/>
        <dbReference type="Rhea" id="RHEA-COMP:17339"/>
        <dbReference type="Rhea" id="RHEA-COMP:17340"/>
        <dbReference type="ChEBI" id="CHEBI:33019"/>
        <dbReference type="ChEBI" id="CHEBI:61560"/>
        <dbReference type="ChEBI" id="CHEBI:173112"/>
        <dbReference type="EC" id="2.7.7.7"/>
    </reaction>
</comment>
<dbReference type="OrthoDB" id="9806424at2"/>
<evidence type="ECO:0000259" key="15">
    <source>
        <dbReference type="SMART" id="SM00482"/>
    </source>
</evidence>
<dbReference type="RefSeq" id="WP_072697213.1">
    <property type="nucleotide sequence ID" value="NZ_FRDI01000006.1"/>
</dbReference>
<keyword evidence="9 13" id="KW-0238">DNA-binding</keyword>
<dbReference type="InterPro" id="IPR019760">
    <property type="entry name" value="DNA-dir_DNA_pol_A_CS"/>
</dbReference>
<dbReference type="InterPro" id="IPR036397">
    <property type="entry name" value="RNaseH_sf"/>
</dbReference>
<dbReference type="Gene3D" id="1.20.1060.10">
    <property type="entry name" value="Taq DNA Polymerase, Chain T, domain 4"/>
    <property type="match status" value="1"/>
</dbReference>
<dbReference type="InterPro" id="IPR020046">
    <property type="entry name" value="5-3_exonucl_a-hlix_arch_N"/>
</dbReference>
<dbReference type="SUPFAM" id="SSF47807">
    <property type="entry name" value="5' to 3' exonuclease, C-terminal subdomain"/>
    <property type="match status" value="1"/>
</dbReference>
<dbReference type="NCBIfam" id="NF004397">
    <property type="entry name" value="PRK05755.1"/>
    <property type="match status" value="1"/>
</dbReference>
<dbReference type="PROSITE" id="PS00447">
    <property type="entry name" value="DNA_POLYMERASE_A"/>
    <property type="match status" value="1"/>
</dbReference>
<dbReference type="FunFam" id="1.10.150.20:FF:000003">
    <property type="entry name" value="DNA polymerase I"/>
    <property type="match status" value="1"/>
</dbReference>
<evidence type="ECO:0000256" key="9">
    <source>
        <dbReference type="ARBA" id="ARBA00023125"/>
    </source>
</evidence>
<dbReference type="GO" id="GO:0003677">
    <property type="term" value="F:DNA binding"/>
    <property type="evidence" value="ECO:0007669"/>
    <property type="project" value="UniProtKB-UniRule"/>
</dbReference>
<dbReference type="PRINTS" id="PR00868">
    <property type="entry name" value="DNAPOLI"/>
</dbReference>
<comment type="function">
    <text evidence="13">In addition to polymerase activity, this DNA polymerase exhibits 5'-3' exonuclease activity.</text>
</comment>
<proteinExistence type="inferred from homology"/>
<dbReference type="InterPro" id="IPR002298">
    <property type="entry name" value="DNA_polymerase_A"/>
</dbReference>
<dbReference type="Proteomes" id="UP000186469">
    <property type="component" value="Unassembled WGS sequence"/>
</dbReference>
<accession>A0A1M7T3U6</accession>
<dbReference type="Pfam" id="PF02739">
    <property type="entry name" value="5_3_exonuc_N"/>
    <property type="match status" value="1"/>
</dbReference>
<comment type="similarity">
    <text evidence="1 13">Belongs to the DNA polymerase type-A family.</text>
</comment>
<name>A0A1M7T3U6_9BACT</name>
<dbReference type="SUPFAM" id="SSF56672">
    <property type="entry name" value="DNA/RNA polymerases"/>
    <property type="match status" value="1"/>
</dbReference>
<dbReference type="SMART" id="SM00482">
    <property type="entry name" value="POLAc"/>
    <property type="match status" value="1"/>
</dbReference>
<evidence type="ECO:0000256" key="3">
    <source>
        <dbReference type="ARBA" id="ARBA00020311"/>
    </source>
</evidence>
<dbReference type="GO" id="GO:0006302">
    <property type="term" value="P:double-strand break repair"/>
    <property type="evidence" value="ECO:0007669"/>
    <property type="project" value="TreeGrafter"/>
</dbReference>
<dbReference type="InterPro" id="IPR018320">
    <property type="entry name" value="DNA_polymerase_1"/>
</dbReference>
<dbReference type="SMART" id="SM00279">
    <property type="entry name" value="HhH2"/>
    <property type="match status" value="1"/>
</dbReference>
<dbReference type="SMART" id="SM00475">
    <property type="entry name" value="53EXOc"/>
    <property type="match status" value="1"/>
</dbReference>
<keyword evidence="8 13" id="KW-0239">DNA-directed DNA polymerase</keyword>
<dbReference type="AlphaFoldDB" id="A0A1M7T3U6"/>
<sequence length="942" mass="106943">MNDALLSHEAQHDKQSDSIYLIDGSAFIHRAFYAQREMTRSDGFPTNILFIVSRLILKILRERRPKRMVFVVDGKGKNFRHELYQAYKANRTATPEQLILQIEPILNIIQSFGITTLVSDKCEADDCLASMAKKFSKHYPVVLVGADKDLKQCITENIVLWDPSGKDERLTTLESFIAETGFKPTSWPDYQALIGDSSDNIPGLQGVGPKTASVLLKEYATLEELEENINKVPVKIRGKIEGKIDEAKLFRELTRLKEDCTPFENPDEIKVNPPKIEDAISLLEQYELRTTVRELASMHRSGFFSENGGLKAKEVGETLKNKIATNSSNLLTNFEQPKTQKEKNFIIPEPELNLTTKEQASLFELSRELTPNYHSLKTINDLKELPQIDQTQNLILVSTKDNGYIIAQNNWIFTYNKPLNILVEQLLKLVPHAKNDQKNDRENTEQFKIITADLKQLYHDAELFTQFPSTQFFDLGLAAYLINPEERDYSWETLLKRNAPLIQPELTSDLNTLNSFIANLYTDLKNRLHALNLLELMQKLEQPLVAVLFKMEKAGVKIRPEAFKVFLDEVQNNLDTLTNQIYQAAGQNFNIRSSQQLGDILYEKLKLPKAGKTKGGQASTAQESLERLSEAHPIVEMILEYRTLEKLRSTYLEPLPKLADKELRIHTHFNQKATATGRLSSSDPNLQNIPIRGKFGERMRACFGAKDSCVLVSADYSQVELRILAHLSQDPTLLEAFRNNEDIHQRTAGVIFEKDKSLITPDERRAAKTINFGLIYGMGAQKLAKELKISMADAKRFIERYFVGLKRLKTFYQSIEDEAKENGFVCTMTGRRRLTPEINSQNSQVASQARRQAINTRIQGSAADIIKLAMLAVEQDSLLKELNATLILQIHDELILEVPKENAEKAGQRLAELMSNIAPNGEKLSIPLLVEWGTGEDWSKAH</sequence>
<dbReference type="Pfam" id="PF01367">
    <property type="entry name" value="5_3_exonuc"/>
    <property type="match status" value="1"/>
</dbReference>
<dbReference type="InterPro" id="IPR008918">
    <property type="entry name" value="HhH2"/>
</dbReference>
<dbReference type="PANTHER" id="PTHR10133:SF27">
    <property type="entry name" value="DNA POLYMERASE NU"/>
    <property type="match status" value="1"/>
</dbReference>
<dbReference type="CDD" id="cd09859">
    <property type="entry name" value="PIN_53EXO"/>
    <property type="match status" value="1"/>
</dbReference>
<dbReference type="InterPro" id="IPR036279">
    <property type="entry name" value="5-3_exonuclease_C_sf"/>
</dbReference>
<keyword evidence="13" id="KW-0378">Hydrolase</keyword>
<dbReference type="InterPro" id="IPR002421">
    <property type="entry name" value="5-3_exonuclease"/>
</dbReference>
<dbReference type="InterPro" id="IPR029060">
    <property type="entry name" value="PIN-like_dom_sf"/>
</dbReference>
<evidence type="ECO:0000256" key="10">
    <source>
        <dbReference type="ARBA" id="ARBA00023204"/>
    </source>
</evidence>
<dbReference type="SUPFAM" id="SSF88723">
    <property type="entry name" value="PIN domain-like"/>
    <property type="match status" value="1"/>
</dbReference>
<dbReference type="NCBIfam" id="TIGR00593">
    <property type="entry name" value="pola"/>
    <property type="match status" value="1"/>
</dbReference>
<gene>
    <name evidence="13" type="primary">polA</name>
    <name evidence="16" type="ORF">SAMN02745728_01528</name>
</gene>
<protein>
    <recommendedName>
        <fullName evidence="3 12">DNA polymerase I</fullName>
        <ecNumber evidence="2 12">2.7.7.7</ecNumber>
    </recommendedName>
</protein>
<evidence type="ECO:0000313" key="17">
    <source>
        <dbReference type="Proteomes" id="UP000186469"/>
    </source>
</evidence>
<dbReference type="EMBL" id="FRDI01000006">
    <property type="protein sequence ID" value="SHN65445.1"/>
    <property type="molecule type" value="Genomic_DNA"/>
</dbReference>
<evidence type="ECO:0000313" key="16">
    <source>
        <dbReference type="EMBL" id="SHN65445.1"/>
    </source>
</evidence>
<keyword evidence="10 13" id="KW-0234">DNA repair</keyword>
<evidence type="ECO:0000256" key="13">
    <source>
        <dbReference type="RuleBase" id="RU004460"/>
    </source>
</evidence>
<dbReference type="Pfam" id="PF00476">
    <property type="entry name" value="DNA_pol_A"/>
    <property type="match status" value="1"/>
</dbReference>
<keyword evidence="5 13" id="KW-0548">Nucleotidyltransferase</keyword>
<dbReference type="FunFam" id="1.10.150.20:FF:000002">
    <property type="entry name" value="DNA polymerase I"/>
    <property type="match status" value="1"/>
</dbReference>
<dbReference type="GO" id="GO:0008409">
    <property type="term" value="F:5'-3' exonuclease activity"/>
    <property type="evidence" value="ECO:0007669"/>
    <property type="project" value="UniProtKB-UniRule"/>
</dbReference>
<dbReference type="InterPro" id="IPR043502">
    <property type="entry name" value="DNA/RNA_pol_sf"/>
</dbReference>
<dbReference type="InterPro" id="IPR020045">
    <property type="entry name" value="DNA_polI_H3TH"/>
</dbReference>
<keyword evidence="4 13" id="KW-0808">Transferase</keyword>
<evidence type="ECO:0000256" key="6">
    <source>
        <dbReference type="ARBA" id="ARBA00022705"/>
    </source>
</evidence>
<dbReference type="FunFam" id="1.20.1060.10:FF:000001">
    <property type="entry name" value="DNA polymerase I"/>
    <property type="match status" value="1"/>
</dbReference>
<organism evidence="16 17">
    <name type="scientific">Desulfovibrio litoralis DSM 11393</name>
    <dbReference type="NCBI Taxonomy" id="1121455"/>
    <lineage>
        <taxon>Bacteria</taxon>
        <taxon>Pseudomonadati</taxon>
        <taxon>Thermodesulfobacteriota</taxon>
        <taxon>Desulfovibrionia</taxon>
        <taxon>Desulfovibrionales</taxon>
        <taxon>Desulfovibrionaceae</taxon>
        <taxon>Desulfovibrio</taxon>
    </lineage>
</organism>
<feature type="domain" description="DNA-directed DNA polymerase family A palm" evidence="15">
    <location>
        <begin position="696"/>
        <end position="902"/>
    </location>
</feature>
<evidence type="ECO:0000256" key="1">
    <source>
        <dbReference type="ARBA" id="ARBA00007705"/>
    </source>
</evidence>
<dbReference type="Gene3D" id="3.30.420.10">
    <property type="entry name" value="Ribonuclease H-like superfamily/Ribonuclease H"/>
    <property type="match status" value="1"/>
</dbReference>
<dbReference type="InterPro" id="IPR001098">
    <property type="entry name" value="DNA-dir_DNA_pol_A_palm_dom"/>
</dbReference>
<dbReference type="CDD" id="cd08637">
    <property type="entry name" value="DNA_pol_A_pol_I_C"/>
    <property type="match status" value="1"/>
</dbReference>
<evidence type="ECO:0000256" key="7">
    <source>
        <dbReference type="ARBA" id="ARBA00022763"/>
    </source>
</evidence>
<evidence type="ECO:0000259" key="14">
    <source>
        <dbReference type="SMART" id="SM00475"/>
    </source>
</evidence>
<keyword evidence="7 13" id="KW-0227">DNA damage</keyword>
<dbReference type="GO" id="GO:0006261">
    <property type="term" value="P:DNA-templated DNA replication"/>
    <property type="evidence" value="ECO:0007669"/>
    <property type="project" value="UniProtKB-UniRule"/>
</dbReference>
<keyword evidence="13" id="KW-0269">Exonuclease</keyword>
<evidence type="ECO:0000256" key="2">
    <source>
        <dbReference type="ARBA" id="ARBA00012417"/>
    </source>
</evidence>
<dbReference type="CDD" id="cd09898">
    <property type="entry name" value="H3TH_53EXO"/>
    <property type="match status" value="1"/>
</dbReference>
<dbReference type="GO" id="GO:0003887">
    <property type="term" value="F:DNA-directed DNA polymerase activity"/>
    <property type="evidence" value="ECO:0007669"/>
    <property type="project" value="UniProtKB-UniRule"/>
</dbReference>
<evidence type="ECO:0000256" key="8">
    <source>
        <dbReference type="ARBA" id="ARBA00022932"/>
    </source>
</evidence>
<evidence type="ECO:0000256" key="12">
    <source>
        <dbReference type="NCBIfam" id="TIGR00593"/>
    </source>
</evidence>